<dbReference type="AlphaFoldDB" id="A0A963YVT5"/>
<evidence type="ECO:0000313" key="4">
    <source>
        <dbReference type="Proteomes" id="UP000708298"/>
    </source>
</evidence>
<dbReference type="InterPro" id="IPR004437">
    <property type="entry name" value="ParB/RepB/Spo0J"/>
</dbReference>
<dbReference type="NCBIfam" id="TIGR00180">
    <property type="entry name" value="parB_part"/>
    <property type="match status" value="1"/>
</dbReference>
<dbReference type="InterPro" id="IPR036086">
    <property type="entry name" value="ParB/Sulfiredoxin_sf"/>
</dbReference>
<dbReference type="Gene3D" id="1.10.10.2830">
    <property type="match status" value="1"/>
</dbReference>
<dbReference type="GO" id="GO:0003677">
    <property type="term" value="F:DNA binding"/>
    <property type="evidence" value="ECO:0007669"/>
    <property type="project" value="InterPro"/>
</dbReference>
<evidence type="ECO:0000256" key="1">
    <source>
        <dbReference type="ARBA" id="ARBA00006295"/>
    </source>
</evidence>
<dbReference type="GO" id="GO:0007059">
    <property type="term" value="P:chromosome segregation"/>
    <property type="evidence" value="ECO:0007669"/>
    <property type="project" value="TreeGrafter"/>
</dbReference>
<dbReference type="RefSeq" id="WP_227322715.1">
    <property type="nucleotide sequence ID" value="NZ_JAESVB010000010.1"/>
</dbReference>
<proteinExistence type="inferred from homology"/>
<dbReference type="InterPro" id="IPR003115">
    <property type="entry name" value="ParB_N"/>
</dbReference>
<comment type="caution">
    <text evidence="3">The sequence shown here is derived from an EMBL/GenBank/DDBJ whole genome shotgun (WGS) entry which is preliminary data.</text>
</comment>
<dbReference type="InterPro" id="IPR040873">
    <property type="entry name" value="SoPB_HTH"/>
</dbReference>
<dbReference type="PANTHER" id="PTHR33375">
    <property type="entry name" value="CHROMOSOME-PARTITIONING PROTEIN PARB-RELATED"/>
    <property type="match status" value="1"/>
</dbReference>
<feature type="domain" description="ParB-like N-terminal" evidence="2">
    <location>
        <begin position="12"/>
        <end position="113"/>
    </location>
</feature>
<dbReference type="Pfam" id="PF18090">
    <property type="entry name" value="SoPB_HTH"/>
    <property type="match status" value="1"/>
</dbReference>
<dbReference type="InterPro" id="IPR037972">
    <property type="entry name" value="RepB_N"/>
</dbReference>
<dbReference type="SUPFAM" id="SSF109709">
    <property type="entry name" value="KorB DNA-binding domain-like"/>
    <property type="match status" value="1"/>
</dbReference>
<reference evidence="3" key="1">
    <citation type="journal article" date="2021" name="Microorganisms">
        <title>Acidisoma silvae sp. nov. and Acidisomacellulosilytica sp. nov., Two Acidophilic Bacteria Isolated from Decaying Wood, Hydrolyzing Cellulose and Producing Poly-3-hydroxybutyrate.</title>
        <authorList>
            <person name="Mieszkin S."/>
            <person name="Pouder E."/>
            <person name="Uroz S."/>
            <person name="Simon-Colin C."/>
            <person name="Alain K."/>
        </authorList>
    </citation>
    <scope>NUCLEOTIDE SEQUENCE</scope>
    <source>
        <strain evidence="3">HW T2.11</strain>
    </source>
</reference>
<dbReference type="PANTHER" id="PTHR33375:SF1">
    <property type="entry name" value="CHROMOSOME-PARTITIONING PROTEIN PARB-RELATED"/>
    <property type="match status" value="1"/>
</dbReference>
<name>A0A963YVT5_9PROT</name>
<dbReference type="GO" id="GO:0005694">
    <property type="term" value="C:chromosome"/>
    <property type="evidence" value="ECO:0007669"/>
    <property type="project" value="TreeGrafter"/>
</dbReference>
<dbReference type="SMART" id="SM00470">
    <property type="entry name" value="ParB"/>
    <property type="match status" value="1"/>
</dbReference>
<evidence type="ECO:0000313" key="3">
    <source>
        <dbReference type="EMBL" id="MCB8877058.1"/>
    </source>
</evidence>
<dbReference type="CDD" id="cd16405">
    <property type="entry name" value="RepB_like_N"/>
    <property type="match status" value="1"/>
</dbReference>
<accession>A0A963YVT5</accession>
<dbReference type="InterPro" id="IPR050336">
    <property type="entry name" value="Chromosome_partition/occlusion"/>
</dbReference>
<protein>
    <submittedName>
        <fullName evidence="3">ParB/RepB/Spo0J family partition protein</fullName>
    </submittedName>
</protein>
<comment type="similarity">
    <text evidence="1">Belongs to the ParB family.</text>
</comment>
<organism evidence="3 4">
    <name type="scientific">Acidisoma silvae</name>
    <dbReference type="NCBI Taxonomy" id="2802396"/>
    <lineage>
        <taxon>Bacteria</taxon>
        <taxon>Pseudomonadati</taxon>
        <taxon>Pseudomonadota</taxon>
        <taxon>Alphaproteobacteria</taxon>
        <taxon>Acetobacterales</taxon>
        <taxon>Acidocellaceae</taxon>
        <taxon>Acidisoma</taxon>
    </lineage>
</organism>
<dbReference type="EMBL" id="JAESVB010000010">
    <property type="protein sequence ID" value="MCB8877058.1"/>
    <property type="molecule type" value="Genomic_DNA"/>
</dbReference>
<gene>
    <name evidence="3" type="ORF">ASILVAE211_17825</name>
</gene>
<dbReference type="Proteomes" id="UP000708298">
    <property type="component" value="Unassembled WGS sequence"/>
</dbReference>
<evidence type="ECO:0000259" key="2">
    <source>
        <dbReference type="SMART" id="SM00470"/>
    </source>
</evidence>
<keyword evidence="4" id="KW-1185">Reference proteome</keyword>
<dbReference type="SUPFAM" id="SSF110849">
    <property type="entry name" value="ParB/Sulfiredoxin"/>
    <property type="match status" value="1"/>
</dbReference>
<sequence>MASGQTMTREHELVDPALCRVWEFHNRDYGALSEESCSDLIESFRAQGRQEVPAIVRRVLGDTDYQFEIICGARRHWTASWLRLNGSPGFKFLVEPRELSDEEAFRIADLENRSRQDLSDVERARDYAGALTRYYGGNQARMAERLAVSQSWLSRYLDLAGFPAPVIAAFGSLHAIKISHGATLAPLLRHPLSQAAVIAEAQVIAEEQSERSQVKQPSIAAPDVVKRLQQATRRKDAARVTARAVEFAVRSPSGALLARGTRPQRGSNIVISVPRNATADREQLMAAINEVLDKLTQG</sequence>
<reference evidence="3" key="2">
    <citation type="submission" date="2021-01" db="EMBL/GenBank/DDBJ databases">
        <authorList>
            <person name="Mieszkin S."/>
            <person name="Pouder E."/>
            <person name="Alain K."/>
        </authorList>
    </citation>
    <scope>NUCLEOTIDE SEQUENCE</scope>
    <source>
        <strain evidence="3">HW T2.11</strain>
    </source>
</reference>